<dbReference type="RefSeq" id="WP_130590476.1">
    <property type="nucleotide sequence ID" value="NZ_CP034752.1"/>
</dbReference>
<feature type="compositionally biased region" description="Basic and acidic residues" evidence="1">
    <location>
        <begin position="1"/>
        <end position="11"/>
    </location>
</feature>
<keyword evidence="3" id="KW-1185">Reference proteome</keyword>
<reference evidence="2 3" key="1">
    <citation type="submission" date="2019-03" db="EMBL/GenBank/DDBJ databases">
        <title>Pragia sp. nov. isolated from the gut tract of Carduelis flavirostris.</title>
        <authorList>
            <person name="Ge Y."/>
        </authorList>
    </citation>
    <scope>NUCLEOTIDE SEQUENCE [LARGE SCALE GENOMIC DNA]</scope>
    <source>
        <strain evidence="2 3">CF-458</strain>
    </source>
</reference>
<dbReference type="OrthoDB" id="6539952at2"/>
<dbReference type="KEGG" id="prag:EKN56_03125"/>
<protein>
    <submittedName>
        <fullName evidence="2">Uncharacterized protein</fullName>
    </submittedName>
</protein>
<evidence type="ECO:0000256" key="1">
    <source>
        <dbReference type="SAM" id="MobiDB-lite"/>
    </source>
</evidence>
<evidence type="ECO:0000313" key="2">
    <source>
        <dbReference type="EMBL" id="QBH95485.1"/>
    </source>
</evidence>
<dbReference type="AlphaFoldDB" id="A0A411WGW2"/>
<feature type="region of interest" description="Disordered" evidence="1">
    <location>
        <begin position="1"/>
        <end position="24"/>
    </location>
</feature>
<gene>
    <name evidence="2" type="ORF">EKN56_03125</name>
</gene>
<name>A0A411WGW2_9GAMM</name>
<dbReference type="EMBL" id="CP034752">
    <property type="protein sequence ID" value="QBH95485.1"/>
    <property type="molecule type" value="Genomic_DNA"/>
</dbReference>
<organism evidence="2 3">
    <name type="scientific">Limnobaculum zhutongyuii</name>
    <dbReference type="NCBI Taxonomy" id="2498113"/>
    <lineage>
        <taxon>Bacteria</taxon>
        <taxon>Pseudomonadati</taxon>
        <taxon>Pseudomonadota</taxon>
        <taxon>Gammaproteobacteria</taxon>
        <taxon>Enterobacterales</taxon>
        <taxon>Budviciaceae</taxon>
        <taxon>Limnobaculum</taxon>
    </lineage>
</organism>
<accession>A0A411WGW2</accession>
<sequence length="129" mass="14633">MTNPKSKEQAAARKRRHRERQRQAFGQNRVELVLSTREKVMLQEGCRLRNIGGEPYSITEYISLLIICDYERLHKQLATLGRCPNCDSTLPEGCGGVFKGDSQCFHTRNFRALNLTNVTGHANLEGDVL</sequence>
<proteinExistence type="predicted"/>
<dbReference type="Proteomes" id="UP000293154">
    <property type="component" value="Chromosome"/>
</dbReference>
<evidence type="ECO:0000313" key="3">
    <source>
        <dbReference type="Proteomes" id="UP000293154"/>
    </source>
</evidence>